<keyword evidence="6" id="KW-1185">Reference proteome</keyword>
<reference evidence="5" key="1">
    <citation type="journal article" date="2016" name="Genome Announc.">
        <title>Draft genomes of two strains of Paenibacillus glucanolyticus with capability to degrade lignocellulose.</title>
        <authorList>
            <person name="Mathews S.L."/>
            <person name="Pawlak J."/>
            <person name="Grunden A.M."/>
        </authorList>
    </citation>
    <scope>NUCLEOTIDE SEQUENCE [LARGE SCALE GENOMIC DNA]</scope>
    <source>
        <strain evidence="5">SLM1</strain>
    </source>
</reference>
<evidence type="ECO:0000313" key="6">
    <source>
        <dbReference type="Proteomes" id="UP000076796"/>
    </source>
</evidence>
<comment type="caution">
    <text evidence="5">The sequence shown here is derived from an EMBL/GenBank/DDBJ whole genome shotgun (WGS) entry which is preliminary data.</text>
</comment>
<dbReference type="SUPFAM" id="SSF53335">
    <property type="entry name" value="S-adenosyl-L-methionine-dependent methyltransferases"/>
    <property type="match status" value="1"/>
</dbReference>
<feature type="binding site" evidence="4">
    <location>
        <position position="66"/>
    </location>
    <ligand>
        <name>S-adenosyl-L-methionine</name>
        <dbReference type="ChEBI" id="CHEBI:59789"/>
    </ligand>
</feature>
<dbReference type="AlphaFoldDB" id="A0A163GUN2"/>
<dbReference type="RefSeq" id="WP_063477659.1">
    <property type="nucleotide sequence ID" value="NZ_JBCMWP010000019.1"/>
</dbReference>
<evidence type="ECO:0000256" key="1">
    <source>
        <dbReference type="ARBA" id="ARBA00022603"/>
    </source>
</evidence>
<dbReference type="GO" id="GO:0032259">
    <property type="term" value="P:methylation"/>
    <property type="evidence" value="ECO:0007669"/>
    <property type="project" value="UniProtKB-KW"/>
</dbReference>
<dbReference type="GO" id="GO:0006298">
    <property type="term" value="P:mismatch repair"/>
    <property type="evidence" value="ECO:0007669"/>
    <property type="project" value="TreeGrafter"/>
</dbReference>
<dbReference type="PRINTS" id="PR00505">
    <property type="entry name" value="D12N6MTFRASE"/>
</dbReference>
<evidence type="ECO:0000256" key="2">
    <source>
        <dbReference type="ARBA" id="ARBA00022679"/>
    </source>
</evidence>
<dbReference type="REBASE" id="159235">
    <property type="entry name" value="M.PglSLM1ORF4055P"/>
</dbReference>
<evidence type="ECO:0000256" key="4">
    <source>
        <dbReference type="PIRSR" id="PIRSR000398-1"/>
    </source>
</evidence>
<dbReference type="Proteomes" id="UP000076796">
    <property type="component" value="Unassembled WGS sequence"/>
</dbReference>
<dbReference type="InterPro" id="IPR012263">
    <property type="entry name" value="M_m6A_EcoRV"/>
</dbReference>
<dbReference type="PANTHER" id="PTHR30481">
    <property type="entry name" value="DNA ADENINE METHYLASE"/>
    <property type="match status" value="1"/>
</dbReference>
<organism evidence="5 6">
    <name type="scientific">Paenibacillus glucanolyticus</name>
    <dbReference type="NCBI Taxonomy" id="59843"/>
    <lineage>
        <taxon>Bacteria</taxon>
        <taxon>Bacillati</taxon>
        <taxon>Bacillota</taxon>
        <taxon>Bacilli</taxon>
        <taxon>Bacillales</taxon>
        <taxon>Paenibacillaceae</taxon>
        <taxon>Paenibacillus</taxon>
    </lineage>
</organism>
<dbReference type="Pfam" id="PF02086">
    <property type="entry name" value="MethyltransfD12"/>
    <property type="match status" value="1"/>
</dbReference>
<dbReference type="GO" id="GO:1904047">
    <property type="term" value="F:S-adenosyl-L-methionine binding"/>
    <property type="evidence" value="ECO:0007669"/>
    <property type="project" value="TreeGrafter"/>
</dbReference>
<proteinExistence type="predicted"/>
<keyword evidence="3" id="KW-0949">S-adenosyl-L-methionine</keyword>
<protein>
    <submittedName>
        <fullName evidence="5">Uncharacterized protein</fullName>
    </submittedName>
</protein>
<gene>
    <name evidence="5" type="ORF">AWU65_04055</name>
</gene>
<dbReference type="GO" id="GO:0009307">
    <property type="term" value="P:DNA restriction-modification system"/>
    <property type="evidence" value="ECO:0007669"/>
    <property type="project" value="InterPro"/>
</dbReference>
<keyword evidence="1" id="KW-0489">Methyltransferase</keyword>
<dbReference type="PIRSF" id="PIRSF000398">
    <property type="entry name" value="M_m6A_EcoRV"/>
    <property type="match status" value="1"/>
</dbReference>
<evidence type="ECO:0000313" key="5">
    <source>
        <dbReference type="EMBL" id="KZS45163.1"/>
    </source>
</evidence>
<dbReference type="GO" id="GO:0009007">
    <property type="term" value="F:site-specific DNA-methyltransferase (adenine-specific) activity"/>
    <property type="evidence" value="ECO:0007669"/>
    <property type="project" value="UniProtKB-EC"/>
</dbReference>
<dbReference type="EMBL" id="LWMH01000001">
    <property type="protein sequence ID" value="KZS45163.1"/>
    <property type="molecule type" value="Genomic_DNA"/>
</dbReference>
<dbReference type="Gene3D" id="3.40.50.150">
    <property type="entry name" value="Vaccinia Virus protein VP39"/>
    <property type="match status" value="2"/>
</dbReference>
<feature type="binding site" evidence="4">
    <location>
        <position position="21"/>
    </location>
    <ligand>
        <name>S-adenosyl-L-methionine</name>
        <dbReference type="ChEBI" id="CHEBI:59789"/>
    </ligand>
</feature>
<dbReference type="InterPro" id="IPR029063">
    <property type="entry name" value="SAM-dependent_MTases_sf"/>
</dbReference>
<name>A0A163GUN2_9BACL</name>
<dbReference type="GO" id="GO:0043565">
    <property type="term" value="F:sequence-specific DNA binding"/>
    <property type="evidence" value="ECO:0007669"/>
    <property type="project" value="TreeGrafter"/>
</dbReference>
<evidence type="ECO:0000256" key="3">
    <source>
        <dbReference type="ARBA" id="ARBA00022691"/>
    </source>
</evidence>
<feature type="binding site" evidence="4">
    <location>
        <position position="25"/>
    </location>
    <ligand>
        <name>S-adenosyl-L-methionine</name>
        <dbReference type="ChEBI" id="CHEBI:59789"/>
    </ligand>
</feature>
<dbReference type="OrthoDB" id="9805629at2"/>
<accession>A0A163GUN2</accession>
<sequence length="282" mass="33341">MQAFKTYNPFHINKVKSPIRWFGGKGLLAKEIIPLIPAHHTYCEVFGGGGHCLTQKAPSTVEVYNDIDTDLINFLMQLRYRRDDLIDALSSIPTSRYLYETWSKKPLPEDDFERAVVWYYLLRQMMVPCNNEPSGWRASKIKSTATDYQNSLGRLAEFEKRLRNVMIEKLDFRECIKRYDSKETFFFIDSPYYGRSHYYKGNFSEKDFRDLADLLHNIQGKCLVSYYGHPFILELYKDWRFVTVEAKVGSTVTKAERGQKKRIETEYFFMNYEEEYAPLTLF</sequence>
<feature type="binding site" evidence="4">
    <location>
        <position position="189"/>
    </location>
    <ligand>
        <name>S-adenosyl-L-methionine</name>
        <dbReference type="ChEBI" id="CHEBI:59789"/>
    </ligand>
</feature>
<keyword evidence="2" id="KW-0808">Transferase</keyword>
<dbReference type="InterPro" id="IPR012327">
    <property type="entry name" value="MeTrfase_D12"/>
</dbReference>